<dbReference type="EMBL" id="CADIKM010000005">
    <property type="protein sequence ID" value="CAB3783260.1"/>
    <property type="molecule type" value="Genomic_DNA"/>
</dbReference>
<evidence type="ECO:0000313" key="2">
    <source>
        <dbReference type="EMBL" id="CAB3783260.1"/>
    </source>
</evidence>
<name>A0A6S7B2E3_9BURK</name>
<proteinExistence type="predicted"/>
<dbReference type="InterPro" id="IPR001279">
    <property type="entry name" value="Metallo-B-lactamas"/>
</dbReference>
<sequence length="257" mass="27167">MRFTSLGSGSEGNALVVEVSEGASTTRVLLDCGFSVRELQRRLLRVGLEFADLDALIVTHEHTDHVGSSLVLAKKANLPVFMSWGTALASGADDGRVDLRILWGGEALALGDIEVHPYTVPHDAREPLQFVFSDGDRRLGVLTDTGCATPHITAVLGGCDALILECNHDRQMLAASRYPASLKARIAGDLGHLANDAAAALLGQIERSHLKHLIAAHLSQQNNTAVLAQAALAAVAGCVPDEIGVATQAEGFGWRVL</sequence>
<dbReference type="PANTHER" id="PTHR47619">
    <property type="entry name" value="METALLO-HYDROLASE YYCJ-RELATED"/>
    <property type="match status" value="1"/>
</dbReference>
<dbReference type="InterPro" id="IPR052533">
    <property type="entry name" value="WalJ/YycJ-like"/>
</dbReference>
<evidence type="ECO:0000259" key="1">
    <source>
        <dbReference type="SMART" id="SM00849"/>
    </source>
</evidence>
<feature type="domain" description="Metallo-beta-lactamase" evidence="1">
    <location>
        <begin position="11"/>
        <end position="190"/>
    </location>
</feature>
<dbReference type="Pfam" id="PF12706">
    <property type="entry name" value="Lactamase_B_2"/>
    <property type="match status" value="1"/>
</dbReference>
<gene>
    <name evidence="2" type="primary">yycJ</name>
    <name evidence="2" type="ORF">LMG28138_01604</name>
</gene>
<dbReference type="AlphaFoldDB" id="A0A6S7B2E3"/>
<dbReference type="InterPro" id="IPR036866">
    <property type="entry name" value="RibonucZ/Hydroxyglut_hydro"/>
</dbReference>
<keyword evidence="2" id="KW-0378">Hydrolase</keyword>
<dbReference type="SUPFAM" id="SSF56281">
    <property type="entry name" value="Metallo-hydrolase/oxidoreductase"/>
    <property type="match status" value="1"/>
</dbReference>
<dbReference type="RefSeq" id="WP_175104211.1">
    <property type="nucleotide sequence ID" value="NZ_CADIKM010000005.1"/>
</dbReference>
<dbReference type="Gene3D" id="3.60.15.10">
    <property type="entry name" value="Ribonuclease Z/Hydroxyacylglutathione hydrolase-like"/>
    <property type="match status" value="1"/>
</dbReference>
<keyword evidence="3" id="KW-1185">Reference proteome</keyword>
<dbReference type="GO" id="GO:0016787">
    <property type="term" value="F:hydrolase activity"/>
    <property type="evidence" value="ECO:0007669"/>
    <property type="project" value="UniProtKB-KW"/>
</dbReference>
<protein>
    <submittedName>
        <fullName evidence="2">Metallo-hydrolase YycJ</fullName>
        <ecNumber evidence="2">3.-.-.-</ecNumber>
    </submittedName>
</protein>
<reference evidence="2 3" key="1">
    <citation type="submission" date="2020-04" db="EMBL/GenBank/DDBJ databases">
        <authorList>
            <person name="De Canck E."/>
        </authorList>
    </citation>
    <scope>NUCLEOTIDE SEQUENCE [LARGE SCALE GENOMIC DNA]</scope>
    <source>
        <strain evidence="2 3">LMG 28138</strain>
    </source>
</reference>
<organism evidence="2 3">
    <name type="scientific">Pararobbsia alpina</name>
    <dbReference type="NCBI Taxonomy" id="621374"/>
    <lineage>
        <taxon>Bacteria</taxon>
        <taxon>Pseudomonadati</taxon>
        <taxon>Pseudomonadota</taxon>
        <taxon>Betaproteobacteria</taxon>
        <taxon>Burkholderiales</taxon>
        <taxon>Burkholderiaceae</taxon>
        <taxon>Pararobbsia</taxon>
    </lineage>
</organism>
<dbReference type="EC" id="3.-.-.-" evidence="2"/>
<dbReference type="PANTHER" id="PTHR47619:SF1">
    <property type="entry name" value="EXODEOXYRIBONUCLEASE WALJ"/>
    <property type="match status" value="1"/>
</dbReference>
<dbReference type="SMART" id="SM00849">
    <property type="entry name" value="Lactamase_B"/>
    <property type="match status" value="1"/>
</dbReference>
<evidence type="ECO:0000313" key="3">
    <source>
        <dbReference type="Proteomes" id="UP000494115"/>
    </source>
</evidence>
<accession>A0A6S7B2E3</accession>
<dbReference type="Proteomes" id="UP000494115">
    <property type="component" value="Unassembled WGS sequence"/>
</dbReference>